<accession>H2ZGN3</accession>
<dbReference type="OMA" id="DYFTDTM"/>
<name>H2ZGN3_CIOSA</name>
<organism evidence="5 6">
    <name type="scientific">Ciona savignyi</name>
    <name type="common">Pacific transparent sea squirt</name>
    <dbReference type="NCBI Taxonomy" id="51511"/>
    <lineage>
        <taxon>Eukaryota</taxon>
        <taxon>Metazoa</taxon>
        <taxon>Chordata</taxon>
        <taxon>Tunicata</taxon>
        <taxon>Ascidiacea</taxon>
        <taxon>Phlebobranchia</taxon>
        <taxon>Cionidae</taxon>
        <taxon>Ciona</taxon>
    </lineage>
</organism>
<dbReference type="GO" id="GO:0016787">
    <property type="term" value="F:hydrolase activity"/>
    <property type="evidence" value="ECO:0007669"/>
    <property type="project" value="UniProtKB-KW"/>
</dbReference>
<dbReference type="ESTHER" id="ciosa-h2zgn2">
    <property type="family name" value="Carb_B_Chordata"/>
</dbReference>
<protein>
    <recommendedName>
        <fullName evidence="3">Carboxylic ester hydrolase</fullName>
        <ecNumber evidence="3">3.1.1.-</ecNumber>
    </recommendedName>
</protein>
<evidence type="ECO:0000259" key="4">
    <source>
        <dbReference type="Pfam" id="PF00135"/>
    </source>
</evidence>
<evidence type="ECO:0000256" key="1">
    <source>
        <dbReference type="ARBA" id="ARBA00005964"/>
    </source>
</evidence>
<keyword evidence="6" id="KW-1185">Reference proteome</keyword>
<dbReference type="InterPro" id="IPR050309">
    <property type="entry name" value="Type-B_Carboxylest/Lipase"/>
</dbReference>
<reference evidence="5" key="2">
    <citation type="submission" date="2025-08" db="UniProtKB">
        <authorList>
            <consortium name="Ensembl"/>
        </authorList>
    </citation>
    <scope>IDENTIFICATION</scope>
</reference>
<dbReference type="Proteomes" id="UP000007875">
    <property type="component" value="Unassembled WGS sequence"/>
</dbReference>
<dbReference type="PANTHER" id="PTHR11559">
    <property type="entry name" value="CARBOXYLESTERASE"/>
    <property type="match status" value="1"/>
</dbReference>
<dbReference type="GeneTree" id="ENSGT00940000164234"/>
<dbReference type="STRING" id="51511.ENSCSAVP00000016749"/>
<dbReference type="Gene3D" id="3.40.50.1820">
    <property type="entry name" value="alpha/beta hydrolase"/>
    <property type="match status" value="1"/>
</dbReference>
<dbReference type="SUPFAM" id="SSF53474">
    <property type="entry name" value="alpha/beta-Hydrolases"/>
    <property type="match status" value="1"/>
</dbReference>
<dbReference type="PROSITE" id="PS00122">
    <property type="entry name" value="CARBOXYLESTERASE_B_1"/>
    <property type="match status" value="1"/>
</dbReference>
<dbReference type="PROSITE" id="PS00941">
    <property type="entry name" value="CARBOXYLESTERASE_B_2"/>
    <property type="match status" value="1"/>
</dbReference>
<keyword evidence="2 3" id="KW-0378">Hydrolase</keyword>
<dbReference type="InterPro" id="IPR019826">
    <property type="entry name" value="Carboxylesterase_B_AS"/>
</dbReference>
<feature type="domain" description="Carboxylesterase type B" evidence="4">
    <location>
        <begin position="24"/>
        <end position="571"/>
    </location>
</feature>
<dbReference type="InterPro" id="IPR002018">
    <property type="entry name" value="CarbesteraseB"/>
</dbReference>
<sequence length="579" mass="64434">VLFFEINKISIRLVLNNIAMTTCPVVNTLYGKVQGEVDVALDIGGSKVYKFAGIPFAKPPVGPLRFEPPEAPQPWDGVKQTVKPGPIPMQDKEANEILLKYIPVPKAFKGLDSDMNEDCLYLDIYTPTTCEASGLPVMVWLYGGGLSSGFGGLYQGQVLASLYNVVVVVPTYRVNLFGFLTLGADTKWSGNMGLFDQTMALKWTRDNIKGFGGDPGNVTIFGESAGGTSVSLHVISPKSRGLFHRAISHSGTAHFPIMVRKDCAYSEVLKDMLAILNITDTELEVIIEKLKKIPAADLIKVQKELQKEKVWCWCDCQGMFHGFSASIEKKFIPDDPLKVWKQKGTADLPYIVGCNNSEGAGILTAVMNEAGVSDKIVLGFIQSILLNLQIPVSETKMKEAVSKVLQVYGKDLDKDEKKWEKMLAEISGDTWFIVPSIMQSDAHAGAGKKTYFYYMTHQPRHNHSDVHAPGITNKPDFCYCDHADDIVHTFGFTLLPKDQLLQDVEFSEEEKQMSRQWMTYLTNFAKYGDPNKGEAVPENWPLYSTEQKEHLEAGVPFKTDRSVKPDIFKFWTETIPSMA</sequence>
<evidence type="ECO:0000313" key="5">
    <source>
        <dbReference type="Ensembl" id="ENSCSAVP00000016749.1"/>
    </source>
</evidence>
<evidence type="ECO:0000313" key="6">
    <source>
        <dbReference type="Proteomes" id="UP000007875"/>
    </source>
</evidence>
<proteinExistence type="inferred from homology"/>
<dbReference type="HOGENOM" id="CLU_006586_13_0_1"/>
<dbReference type="eggNOG" id="KOG1516">
    <property type="taxonomic scope" value="Eukaryota"/>
</dbReference>
<dbReference type="InterPro" id="IPR029058">
    <property type="entry name" value="AB_hydrolase_fold"/>
</dbReference>
<reference evidence="6" key="1">
    <citation type="submission" date="2003-08" db="EMBL/GenBank/DDBJ databases">
        <authorList>
            <person name="Birren B."/>
            <person name="Nusbaum C."/>
            <person name="Abebe A."/>
            <person name="Abouelleil A."/>
            <person name="Adekoya E."/>
            <person name="Ait-zahra M."/>
            <person name="Allen N."/>
            <person name="Allen T."/>
            <person name="An P."/>
            <person name="Anderson M."/>
            <person name="Anderson S."/>
            <person name="Arachchi H."/>
            <person name="Armbruster J."/>
            <person name="Bachantsang P."/>
            <person name="Baldwin J."/>
            <person name="Barry A."/>
            <person name="Bayul T."/>
            <person name="Blitshsteyn B."/>
            <person name="Bloom T."/>
            <person name="Blye J."/>
            <person name="Boguslavskiy L."/>
            <person name="Borowsky M."/>
            <person name="Boukhgalter B."/>
            <person name="Brunache A."/>
            <person name="Butler J."/>
            <person name="Calixte N."/>
            <person name="Calvo S."/>
            <person name="Camarata J."/>
            <person name="Campo K."/>
            <person name="Chang J."/>
            <person name="Cheshatsang Y."/>
            <person name="Citroen M."/>
            <person name="Collymore A."/>
            <person name="Considine T."/>
            <person name="Cook A."/>
            <person name="Cooke P."/>
            <person name="Corum B."/>
            <person name="Cuomo C."/>
            <person name="David R."/>
            <person name="Dawoe T."/>
            <person name="Degray S."/>
            <person name="Dodge S."/>
            <person name="Dooley K."/>
            <person name="Dorje P."/>
            <person name="Dorjee K."/>
            <person name="Dorris L."/>
            <person name="Duffey N."/>
            <person name="Dupes A."/>
            <person name="Elkins T."/>
            <person name="Engels R."/>
            <person name="Erickson J."/>
            <person name="Farina A."/>
            <person name="Faro S."/>
            <person name="Ferreira P."/>
            <person name="Fischer H."/>
            <person name="Fitzgerald M."/>
            <person name="Foley K."/>
            <person name="Gage D."/>
            <person name="Galagan J."/>
            <person name="Gearin G."/>
            <person name="Gnerre S."/>
            <person name="Gnirke A."/>
            <person name="Goyette A."/>
            <person name="Graham J."/>
            <person name="Grandbois E."/>
            <person name="Gyaltsen K."/>
            <person name="Hafez N."/>
            <person name="Hagopian D."/>
            <person name="Hagos B."/>
            <person name="Hall J."/>
            <person name="Hatcher B."/>
            <person name="Heller A."/>
            <person name="Higgins H."/>
            <person name="Honan T."/>
            <person name="Horn A."/>
            <person name="Houde N."/>
            <person name="Hughes L."/>
            <person name="Hulme W."/>
            <person name="Husby E."/>
            <person name="Iliev I."/>
            <person name="Jaffe D."/>
            <person name="Jones C."/>
            <person name="Kamal M."/>
            <person name="Kamat A."/>
            <person name="Kamvysselis M."/>
            <person name="Karlsson E."/>
            <person name="Kells C."/>
            <person name="Kieu A."/>
            <person name="Kisner P."/>
            <person name="Kodira C."/>
            <person name="Kulbokas E."/>
            <person name="Labutti K."/>
            <person name="Lama D."/>
            <person name="Landers T."/>
            <person name="Leger J."/>
            <person name="Levine S."/>
            <person name="Lewis D."/>
            <person name="Lewis T."/>
            <person name="Lindblad-toh K."/>
            <person name="Liu X."/>
            <person name="Lokyitsang T."/>
            <person name="Lokyitsang Y."/>
            <person name="Lucien O."/>
            <person name="Lui A."/>
            <person name="Ma L.J."/>
            <person name="Mabbitt R."/>
            <person name="Macdonald J."/>
            <person name="Maclean C."/>
            <person name="Major J."/>
            <person name="Manning J."/>
            <person name="Marabella R."/>
            <person name="Maru K."/>
            <person name="Matthews C."/>
            <person name="Mauceli E."/>
            <person name="Mccarthy M."/>
            <person name="Mcdonough S."/>
            <person name="Mcghee T."/>
            <person name="Meldrim J."/>
            <person name="Meneus L."/>
            <person name="Mesirov J."/>
            <person name="Mihalev A."/>
            <person name="Mihova T."/>
            <person name="Mikkelsen T."/>
            <person name="Mlenga V."/>
            <person name="Moru K."/>
            <person name="Mozes J."/>
            <person name="Mulrain L."/>
            <person name="Munson G."/>
            <person name="Naylor J."/>
            <person name="Newes C."/>
            <person name="Nguyen C."/>
            <person name="Nguyen N."/>
            <person name="Nguyen T."/>
            <person name="Nicol R."/>
            <person name="Nielsen C."/>
            <person name="Nizzari M."/>
            <person name="Norbu C."/>
            <person name="Norbu N."/>
            <person name="O'donnell P."/>
            <person name="Okoawo O."/>
            <person name="O'leary S."/>
            <person name="Omotosho B."/>
            <person name="O'neill K."/>
            <person name="Osman S."/>
            <person name="Parker S."/>
            <person name="Perrin D."/>
            <person name="Phunkhang P."/>
            <person name="Piqani B."/>
            <person name="Purcell S."/>
            <person name="Rachupka T."/>
            <person name="Ramasamy U."/>
            <person name="Rameau R."/>
            <person name="Ray V."/>
            <person name="Raymond C."/>
            <person name="Retta R."/>
            <person name="Richardson S."/>
            <person name="Rise C."/>
            <person name="Rodriguez J."/>
            <person name="Rogers J."/>
            <person name="Rogov P."/>
            <person name="Rutman M."/>
            <person name="Schupbach R."/>
            <person name="Seaman C."/>
            <person name="Settipalli S."/>
            <person name="Sharpe T."/>
            <person name="Sheridan J."/>
            <person name="Sherpa N."/>
            <person name="Shi J."/>
            <person name="Smirnov S."/>
            <person name="Smith C."/>
            <person name="Sougnez C."/>
            <person name="Spencer B."/>
            <person name="Stalker J."/>
            <person name="Stange-thomann N."/>
            <person name="Stavropoulos S."/>
            <person name="Stetson K."/>
            <person name="Stone C."/>
            <person name="Stone S."/>
            <person name="Stubbs M."/>
            <person name="Talamas J."/>
            <person name="Tchuinga P."/>
            <person name="Tenzing P."/>
            <person name="Tesfaye S."/>
            <person name="Theodore J."/>
            <person name="Thoulutsang Y."/>
            <person name="Topham K."/>
            <person name="Towey S."/>
            <person name="Tsamla T."/>
            <person name="Tsomo N."/>
            <person name="Vallee D."/>
            <person name="Vassiliev H."/>
            <person name="Venkataraman V."/>
            <person name="Vinson J."/>
            <person name="Vo A."/>
            <person name="Wade C."/>
            <person name="Wang S."/>
            <person name="Wangchuk T."/>
            <person name="Wangdi T."/>
            <person name="Whittaker C."/>
            <person name="Wilkinson J."/>
            <person name="Wu Y."/>
            <person name="Wyman D."/>
            <person name="Yadav S."/>
            <person name="Yang S."/>
            <person name="Yang X."/>
            <person name="Yeager S."/>
            <person name="Yee E."/>
            <person name="Young G."/>
            <person name="Zainoun J."/>
            <person name="Zembeck L."/>
            <person name="Zimmer A."/>
            <person name="Zody M."/>
            <person name="Lander E."/>
        </authorList>
    </citation>
    <scope>NUCLEOTIDE SEQUENCE [LARGE SCALE GENOMIC DNA]</scope>
</reference>
<dbReference type="EC" id="3.1.1.-" evidence="3"/>
<dbReference type="InterPro" id="IPR019819">
    <property type="entry name" value="Carboxylesterase_B_CS"/>
</dbReference>
<evidence type="ECO:0000256" key="2">
    <source>
        <dbReference type="ARBA" id="ARBA00022801"/>
    </source>
</evidence>
<dbReference type="AlphaFoldDB" id="H2ZGN3"/>
<dbReference type="InParanoid" id="H2ZGN3"/>
<reference evidence="5" key="3">
    <citation type="submission" date="2025-09" db="UniProtKB">
        <authorList>
            <consortium name="Ensembl"/>
        </authorList>
    </citation>
    <scope>IDENTIFICATION</scope>
</reference>
<dbReference type="Pfam" id="PF00135">
    <property type="entry name" value="COesterase"/>
    <property type="match status" value="1"/>
</dbReference>
<comment type="similarity">
    <text evidence="1 3">Belongs to the type-B carboxylesterase/lipase family.</text>
</comment>
<evidence type="ECO:0000256" key="3">
    <source>
        <dbReference type="RuleBase" id="RU361235"/>
    </source>
</evidence>
<dbReference type="Ensembl" id="ENSCSAVT00000016931.1">
    <property type="protein sequence ID" value="ENSCSAVP00000016749.1"/>
    <property type="gene ID" value="ENSCSAVG00000009849.1"/>
</dbReference>